<accession>A0AAN4VZA0</accession>
<keyword evidence="2" id="KW-1185">Reference proteome</keyword>
<gene>
    <name evidence="1" type="ORF">PEDI_33480</name>
</gene>
<sequence length="100" mass="11412">MIQWFRKGVLFWLGAFSVMKTEKVKVADLFTSAVISVISRIGVVADIINEMTVKDCEKFIFQLKKLSATTVKSEFAAKGFPVLWRSKVLKMAIVHFYFSN</sequence>
<evidence type="ECO:0000313" key="2">
    <source>
        <dbReference type="Proteomes" id="UP001310022"/>
    </source>
</evidence>
<evidence type="ECO:0000313" key="1">
    <source>
        <dbReference type="EMBL" id="GJM62796.1"/>
    </source>
</evidence>
<dbReference type="EMBL" id="BQKE01000002">
    <property type="protein sequence ID" value="GJM62796.1"/>
    <property type="molecule type" value="Genomic_DNA"/>
</dbReference>
<name>A0AAN4VZA0_9BACT</name>
<dbReference type="AlphaFoldDB" id="A0AAN4VZA0"/>
<protein>
    <submittedName>
        <fullName evidence="1">Uncharacterized protein</fullName>
    </submittedName>
</protein>
<dbReference type="Proteomes" id="UP001310022">
    <property type="component" value="Unassembled WGS sequence"/>
</dbReference>
<organism evidence="1 2">
    <name type="scientific">Persicobacter diffluens</name>
    <dbReference type="NCBI Taxonomy" id="981"/>
    <lineage>
        <taxon>Bacteria</taxon>
        <taxon>Pseudomonadati</taxon>
        <taxon>Bacteroidota</taxon>
        <taxon>Cytophagia</taxon>
        <taxon>Cytophagales</taxon>
        <taxon>Persicobacteraceae</taxon>
        <taxon>Persicobacter</taxon>
    </lineage>
</organism>
<comment type="caution">
    <text evidence="1">The sequence shown here is derived from an EMBL/GenBank/DDBJ whole genome shotgun (WGS) entry which is preliminary data.</text>
</comment>
<reference evidence="1 2" key="1">
    <citation type="submission" date="2021-12" db="EMBL/GenBank/DDBJ databases">
        <title>Genome sequencing of bacteria with rrn-lacking chromosome and rrn-plasmid.</title>
        <authorList>
            <person name="Anda M."/>
            <person name="Iwasaki W."/>
        </authorList>
    </citation>
    <scope>NUCLEOTIDE SEQUENCE [LARGE SCALE GENOMIC DNA]</scope>
    <source>
        <strain evidence="1 2">NBRC 15940</strain>
    </source>
</reference>
<proteinExistence type="predicted"/>